<accession>A0A119HFB8</accession>
<dbReference type="AlphaFoldDB" id="A0A119HFB8"/>
<organism evidence="1 2">
    <name type="scientific">Burkholderia ubonensis</name>
    <dbReference type="NCBI Taxonomy" id="101571"/>
    <lineage>
        <taxon>Bacteria</taxon>
        <taxon>Pseudomonadati</taxon>
        <taxon>Pseudomonadota</taxon>
        <taxon>Betaproteobacteria</taxon>
        <taxon>Burkholderiales</taxon>
        <taxon>Burkholderiaceae</taxon>
        <taxon>Burkholderia</taxon>
        <taxon>Burkholderia cepacia complex</taxon>
    </lineage>
</organism>
<dbReference type="GO" id="GO:0016884">
    <property type="term" value="F:carbon-nitrogen ligase activity, with glutamine as amido-N-donor"/>
    <property type="evidence" value="ECO:0007669"/>
    <property type="project" value="InterPro"/>
</dbReference>
<evidence type="ECO:0000313" key="1">
    <source>
        <dbReference type="EMBL" id="KWA83712.1"/>
    </source>
</evidence>
<evidence type="ECO:0008006" key="3">
    <source>
        <dbReference type="Google" id="ProtNLM"/>
    </source>
</evidence>
<dbReference type="EMBL" id="LPHD01000049">
    <property type="protein sequence ID" value="KWA83712.1"/>
    <property type="molecule type" value="Genomic_DNA"/>
</dbReference>
<dbReference type="Gene3D" id="1.10.1510.10">
    <property type="entry name" value="Uncharacterised protein YqeY/AIM41 PF09424, N-terminal domain"/>
    <property type="match status" value="1"/>
</dbReference>
<name>A0A119HFB8_9BURK</name>
<dbReference type="InterPro" id="IPR023168">
    <property type="entry name" value="GatB_Yqey_C_2"/>
</dbReference>
<evidence type="ECO:0000313" key="2">
    <source>
        <dbReference type="Proteomes" id="UP000060630"/>
    </source>
</evidence>
<gene>
    <name evidence="1" type="ORF">WL29_20305</name>
</gene>
<comment type="caution">
    <text evidence="1">The sequence shown here is derived from an EMBL/GenBank/DDBJ whole genome shotgun (WGS) entry which is preliminary data.</text>
</comment>
<proteinExistence type="predicted"/>
<dbReference type="InterPro" id="IPR003789">
    <property type="entry name" value="Asn/Gln_tRNA_amidoTrase-B-like"/>
</dbReference>
<dbReference type="SUPFAM" id="SSF89095">
    <property type="entry name" value="GatB/YqeY motif"/>
    <property type="match status" value="1"/>
</dbReference>
<reference evidence="1 2" key="1">
    <citation type="submission" date="2015-11" db="EMBL/GenBank/DDBJ databases">
        <title>Expanding the genomic diversity of Burkholderia species for the development of highly accurate diagnostics.</title>
        <authorList>
            <person name="Sahl J."/>
            <person name="Keim P."/>
            <person name="Wagner D."/>
        </authorList>
    </citation>
    <scope>NUCLEOTIDE SEQUENCE [LARGE SCALE GENOMIC DNA]</scope>
    <source>
        <strain evidence="1 2">MSMB2087WGS</strain>
    </source>
</reference>
<protein>
    <recommendedName>
        <fullName evidence="3">Glutamyl-tRNA amidotransferase</fullName>
    </recommendedName>
</protein>
<dbReference type="InterPro" id="IPR042184">
    <property type="entry name" value="YqeY/Aim41_N"/>
</dbReference>
<dbReference type="Gene3D" id="1.10.10.410">
    <property type="match status" value="1"/>
</dbReference>
<dbReference type="PANTHER" id="PTHR28055:SF1">
    <property type="entry name" value="ALTERED INHERITANCE OF MITOCHONDRIA PROTEIN 41, MITOCHONDRIAL"/>
    <property type="match status" value="1"/>
</dbReference>
<dbReference type="Proteomes" id="UP000060630">
    <property type="component" value="Unassembled WGS sequence"/>
</dbReference>
<sequence>MTTLIERIRQDALAARKARETEKGTFLITLLAEAAKVGKDDGNRESTDAEVTAVIKKFIKNTDETLRALGDKAPESRARLEAELAILQAYLPRQATEDEVRASVARYVAELLERNPKQMGVVMGKLNAEFDGNFDKGLASKLVKEALAG</sequence>
<dbReference type="PANTHER" id="PTHR28055">
    <property type="entry name" value="ALTERED INHERITANCE OF MITOCHONDRIA PROTEIN 41, MITOCHONDRIAL"/>
    <property type="match status" value="1"/>
</dbReference>
<dbReference type="Pfam" id="PF09424">
    <property type="entry name" value="YqeY"/>
    <property type="match status" value="1"/>
</dbReference>
<dbReference type="InterPro" id="IPR019004">
    <property type="entry name" value="YqeY/Aim41"/>
</dbReference>
<dbReference type="RefSeq" id="WP_060191821.1">
    <property type="nucleotide sequence ID" value="NZ_LPHD01000049.1"/>
</dbReference>